<dbReference type="STRING" id="937773.SPSINT_0412"/>
<dbReference type="InterPro" id="IPR037171">
    <property type="entry name" value="NagB/RpiA_transferase-like"/>
</dbReference>
<dbReference type="InterPro" id="IPR050313">
    <property type="entry name" value="Carb_Metab_HTH_regulators"/>
</dbReference>
<reference evidence="2 3" key="1">
    <citation type="journal article" date="2018" name="Vet. Microbiol.">
        <title>Clonal diversity and geographic distribution of methicillin-resistant Staphylococcus pseudintermedius from Australian animals: Discovery of novel sequence types.</title>
        <authorList>
            <person name="Worthing K.A."/>
            <person name="Abraham S."/>
            <person name="Coombs G.W."/>
            <person name="Pang S."/>
            <person name="Saputra S."/>
            <person name="Jordan D."/>
            <person name="Trott D.J."/>
            <person name="Norris J.M."/>
        </authorList>
    </citation>
    <scope>NUCLEOTIDE SEQUENCE [LARGE SCALE GENOMIC DNA]</scope>
    <source>
        <strain evidence="2 3">ST71 3</strain>
    </source>
</reference>
<proteinExistence type="predicted"/>
<dbReference type="PANTHER" id="PTHR30363:SF56">
    <property type="entry name" value="TRANSCRIPTIONAL REGULATOR, DEOR FAMILY"/>
    <property type="match status" value="1"/>
</dbReference>
<dbReference type="PANTHER" id="PTHR30363">
    <property type="entry name" value="HTH-TYPE TRANSCRIPTIONAL REGULATOR SRLR-RELATED"/>
    <property type="match status" value="1"/>
</dbReference>
<dbReference type="AlphaFoldDB" id="A0A317Z9K8"/>
<name>A0A317Z9K8_STAPS</name>
<gene>
    <name evidence="2" type="ORF">DD924_10000</name>
</gene>
<feature type="domain" description="DeoR-like transcriptional repressor C-terminal sensor" evidence="1">
    <location>
        <begin position="1"/>
        <end position="93"/>
    </location>
</feature>
<dbReference type="SMART" id="SM01134">
    <property type="entry name" value="DeoRC"/>
    <property type="match status" value="1"/>
</dbReference>
<evidence type="ECO:0000313" key="3">
    <source>
        <dbReference type="Proteomes" id="UP000246351"/>
    </source>
</evidence>
<dbReference type="Pfam" id="PF00455">
    <property type="entry name" value="DeoRC"/>
    <property type="match status" value="1"/>
</dbReference>
<dbReference type="InterPro" id="IPR014036">
    <property type="entry name" value="DeoR-like_C"/>
</dbReference>
<organism evidence="2 3">
    <name type="scientific">Staphylococcus pseudintermedius</name>
    <dbReference type="NCBI Taxonomy" id="283734"/>
    <lineage>
        <taxon>Bacteria</taxon>
        <taxon>Bacillati</taxon>
        <taxon>Bacillota</taxon>
        <taxon>Bacilli</taxon>
        <taxon>Bacillales</taxon>
        <taxon>Staphylococcaceae</taxon>
        <taxon>Staphylococcus</taxon>
        <taxon>Staphylococcus intermedius group</taxon>
    </lineage>
</organism>
<protein>
    <submittedName>
        <fullName evidence="2">DeoR family transcriptional regulator</fullName>
    </submittedName>
</protein>
<comment type="caution">
    <text evidence="2">The sequence shown here is derived from an EMBL/GenBank/DDBJ whole genome shotgun (WGS) entry which is preliminary data.</text>
</comment>
<sequence>AKRAAQLVNDGDCVYLDAGSTTLEMIPFLTAKDITVITNGLPHVEALLKKGIATKIIGGDVKANTLAVVGSRAVSFLQHYRFNKVFLGVNGID</sequence>
<evidence type="ECO:0000313" key="2">
    <source>
        <dbReference type="EMBL" id="PWZ98097.1"/>
    </source>
</evidence>
<feature type="non-terminal residue" evidence="2">
    <location>
        <position position="1"/>
    </location>
</feature>
<evidence type="ECO:0000259" key="1">
    <source>
        <dbReference type="Pfam" id="PF00455"/>
    </source>
</evidence>
<dbReference type="EMBL" id="QEIV01000939">
    <property type="protein sequence ID" value="PWZ98097.1"/>
    <property type="molecule type" value="Genomic_DNA"/>
</dbReference>
<feature type="non-terminal residue" evidence="2">
    <location>
        <position position="93"/>
    </location>
</feature>
<dbReference type="SUPFAM" id="SSF100950">
    <property type="entry name" value="NagB/RpiA/CoA transferase-like"/>
    <property type="match status" value="1"/>
</dbReference>
<accession>A0A317Z9K8</accession>
<dbReference type="Proteomes" id="UP000246351">
    <property type="component" value="Unassembled WGS sequence"/>
</dbReference>